<evidence type="ECO:0000313" key="3">
    <source>
        <dbReference type="EMBL" id="PIC35986.1"/>
    </source>
</evidence>
<dbReference type="STRING" id="1611254.A0A2G5U9P9"/>
<name>A0A2G5U9P9_9PELO</name>
<dbReference type="PANTHER" id="PTHR11461">
    <property type="entry name" value="SERINE PROTEASE INHIBITOR, SERPIN"/>
    <property type="match status" value="1"/>
</dbReference>
<dbReference type="InterPro" id="IPR023796">
    <property type="entry name" value="Serpin_dom"/>
</dbReference>
<dbReference type="InterPro" id="IPR042178">
    <property type="entry name" value="Serpin_sf_1"/>
</dbReference>
<feature type="domain" description="Serpin" evidence="2">
    <location>
        <begin position="174"/>
        <end position="367"/>
    </location>
</feature>
<dbReference type="AlphaFoldDB" id="A0A2G5U9P9"/>
<comment type="caution">
    <text evidence="3">The sequence shown here is derived from an EMBL/GenBank/DDBJ whole genome shotgun (WGS) entry which is preliminary data.</text>
</comment>
<dbReference type="Gene3D" id="2.30.39.10">
    <property type="entry name" value="Alpha-1-antitrypsin, domain 1"/>
    <property type="match status" value="1"/>
</dbReference>
<evidence type="ECO:0000259" key="2">
    <source>
        <dbReference type="Pfam" id="PF00079"/>
    </source>
</evidence>
<evidence type="ECO:0000313" key="4">
    <source>
        <dbReference type="Proteomes" id="UP000230233"/>
    </source>
</evidence>
<dbReference type="GO" id="GO:0005615">
    <property type="term" value="C:extracellular space"/>
    <property type="evidence" value="ECO:0007669"/>
    <property type="project" value="InterPro"/>
</dbReference>
<keyword evidence="4" id="KW-1185">Reference proteome</keyword>
<dbReference type="OrthoDB" id="9518664at2759"/>
<reference evidence="4" key="1">
    <citation type="submission" date="2017-10" db="EMBL/GenBank/DDBJ databases">
        <title>Rapid genome shrinkage in a self-fertile nematode reveals novel sperm competition proteins.</title>
        <authorList>
            <person name="Yin D."/>
            <person name="Schwarz E.M."/>
            <person name="Thomas C.G."/>
            <person name="Felde R.L."/>
            <person name="Korf I.F."/>
            <person name="Cutter A.D."/>
            <person name="Schartner C.M."/>
            <person name="Ralston E.J."/>
            <person name="Meyer B.J."/>
            <person name="Haag E.S."/>
        </authorList>
    </citation>
    <scope>NUCLEOTIDE SEQUENCE [LARGE SCALE GENOMIC DNA]</scope>
    <source>
        <strain evidence="4">JU1422</strain>
    </source>
</reference>
<proteinExistence type="inferred from homology"/>
<dbReference type="GO" id="GO:0004867">
    <property type="term" value="F:serine-type endopeptidase inhibitor activity"/>
    <property type="evidence" value="ECO:0007669"/>
    <property type="project" value="InterPro"/>
</dbReference>
<dbReference type="InterPro" id="IPR036186">
    <property type="entry name" value="Serpin_sf"/>
</dbReference>
<dbReference type="Pfam" id="PF00079">
    <property type="entry name" value="Serpin"/>
    <property type="match status" value="1"/>
</dbReference>
<dbReference type="Proteomes" id="UP000230233">
    <property type="component" value="Chromosome IV"/>
</dbReference>
<accession>A0A2G5U9P9</accession>
<sequence>MESKLDDLSSYLKQEEIEKTTPITRLQREMNLALNLSKNLDFTGSFVYSPVTIILGIYPFFKLANPRIQQKMVDFFIKNGTDENAKEYFIDLLSVFKATRPAIEMLKPYAPNATEIDEYCHRYGRHGLELSVIEDFLKMDISFLELQTESEDSHSLINSFDYDPFYGWFINWFHTKEKKFYTSPEESRDLEFMCLNGYKHNYSENEQFRMVEIKIKTFTSLYVFLPKEQFKLKEIMKNMEDTKQFYQLMNSSKQTYISIAIPKFKISSELNLESFMESMEIDQRLTNIVSENCFGSEKGNVSRTHKAHFEFTDKKYKDKDEDYIGFPELGVPFERSPLAIVSRFSKENLLKEFVADHSFVFVLEKDLHVVYFGCYN</sequence>
<gene>
    <name evidence="3" type="primary">Cnig_chr_IV.g15154</name>
    <name evidence="3" type="ORF">B9Z55_015154</name>
</gene>
<dbReference type="EMBL" id="PDUG01000004">
    <property type="protein sequence ID" value="PIC35986.1"/>
    <property type="molecule type" value="Genomic_DNA"/>
</dbReference>
<dbReference type="InterPro" id="IPR042185">
    <property type="entry name" value="Serpin_sf_2"/>
</dbReference>
<dbReference type="PANTHER" id="PTHR11461:SF211">
    <property type="entry name" value="GH10112P-RELATED"/>
    <property type="match status" value="1"/>
</dbReference>
<comment type="similarity">
    <text evidence="1">Belongs to the serpin family.</text>
</comment>
<dbReference type="SUPFAM" id="SSF56574">
    <property type="entry name" value="Serpins"/>
    <property type="match status" value="1"/>
</dbReference>
<dbReference type="InterPro" id="IPR000215">
    <property type="entry name" value="Serpin_fam"/>
</dbReference>
<evidence type="ECO:0000256" key="1">
    <source>
        <dbReference type="ARBA" id="ARBA00009500"/>
    </source>
</evidence>
<dbReference type="Gene3D" id="3.30.497.10">
    <property type="entry name" value="Antithrombin, subunit I, domain 2"/>
    <property type="match status" value="1"/>
</dbReference>
<protein>
    <recommendedName>
        <fullName evidence="2">Serpin domain-containing protein</fullName>
    </recommendedName>
</protein>
<organism evidence="3 4">
    <name type="scientific">Caenorhabditis nigoni</name>
    <dbReference type="NCBI Taxonomy" id="1611254"/>
    <lineage>
        <taxon>Eukaryota</taxon>
        <taxon>Metazoa</taxon>
        <taxon>Ecdysozoa</taxon>
        <taxon>Nematoda</taxon>
        <taxon>Chromadorea</taxon>
        <taxon>Rhabditida</taxon>
        <taxon>Rhabditina</taxon>
        <taxon>Rhabditomorpha</taxon>
        <taxon>Rhabditoidea</taxon>
        <taxon>Rhabditidae</taxon>
        <taxon>Peloderinae</taxon>
        <taxon>Caenorhabditis</taxon>
    </lineage>
</organism>